<dbReference type="PANTHER" id="PTHR10587">
    <property type="entry name" value="GLYCOSYL TRANSFERASE-RELATED"/>
    <property type="match status" value="1"/>
</dbReference>
<gene>
    <name evidence="4" type="ORF">F8153_01850</name>
</gene>
<dbReference type="EMBL" id="WBZB01000006">
    <property type="protein sequence ID" value="KAB3532834.1"/>
    <property type="molecule type" value="Genomic_DNA"/>
</dbReference>
<dbReference type="InterPro" id="IPR011330">
    <property type="entry name" value="Glyco_hydro/deAcase_b/a-brl"/>
</dbReference>
<protein>
    <submittedName>
        <fullName evidence="4">Polysaccharide deacetylase family protein</fullName>
    </submittedName>
</protein>
<evidence type="ECO:0000256" key="2">
    <source>
        <dbReference type="ARBA" id="ARBA00022801"/>
    </source>
</evidence>
<dbReference type="InterPro" id="IPR050248">
    <property type="entry name" value="Polysacc_deacetylase_ArnD"/>
</dbReference>
<keyword evidence="5" id="KW-1185">Reference proteome</keyword>
<dbReference type="PROSITE" id="PS51677">
    <property type="entry name" value="NODB"/>
    <property type="match status" value="1"/>
</dbReference>
<keyword evidence="2" id="KW-0378">Hydrolase</keyword>
<feature type="domain" description="NodB homology" evidence="3">
    <location>
        <begin position="70"/>
        <end position="244"/>
    </location>
</feature>
<dbReference type="CDD" id="cd10954">
    <property type="entry name" value="CE4_CtAXE_like"/>
    <property type="match status" value="1"/>
</dbReference>
<organism evidence="4 5">
    <name type="scientific">Alkaliphilus serpentinus</name>
    <dbReference type="NCBI Taxonomy" id="1482731"/>
    <lineage>
        <taxon>Bacteria</taxon>
        <taxon>Bacillati</taxon>
        <taxon>Bacillota</taxon>
        <taxon>Clostridia</taxon>
        <taxon>Peptostreptococcales</taxon>
        <taxon>Natronincolaceae</taxon>
        <taxon>Alkaliphilus</taxon>
    </lineage>
</organism>
<dbReference type="AlphaFoldDB" id="A0A833HR44"/>
<dbReference type="GO" id="GO:0005975">
    <property type="term" value="P:carbohydrate metabolic process"/>
    <property type="evidence" value="ECO:0007669"/>
    <property type="project" value="InterPro"/>
</dbReference>
<reference evidence="4 5" key="1">
    <citation type="submission" date="2019-10" db="EMBL/GenBank/DDBJ databases">
        <title>Alkaliphilus serpentinus sp. nov. and Alkaliphilus pronyensis sp. nov., two novel anaerobic alkaliphilic species isolated from the serpentinized-hosted hydrothermal field of the Prony Bay (New Caledonia).</title>
        <authorList>
            <person name="Postec A."/>
        </authorList>
    </citation>
    <scope>NUCLEOTIDE SEQUENCE [LARGE SCALE GENOMIC DNA]</scope>
    <source>
        <strain evidence="4 5">LacT</strain>
    </source>
</reference>
<evidence type="ECO:0000256" key="1">
    <source>
        <dbReference type="ARBA" id="ARBA00022723"/>
    </source>
</evidence>
<sequence>MGGGEKAEIIDTDYFIDNEANVEDIHKELLKVKKKINEDSKNEAVEVSFDTDNKENLEIGIEANELEVIKKIAISFDDGPHPKITPKILEEFHKRGAKATFYVVGDRVERYPSIAYQIIKEGHEIGNHTWDHPYLTKLKVKDIQQQLVATQEIIFRATGKNAISMRPPYGALNNRVREAIDMPIILWNIDVKDWMYRDSDYISSYIIKHAYDGAIILLHDIYPSTAEAIGSILDDLIGRGFQLVTVSQLLGMEEEIIEETVIYKDLPQQRLISF</sequence>
<keyword evidence="1" id="KW-0479">Metal-binding</keyword>
<evidence type="ECO:0000259" key="3">
    <source>
        <dbReference type="PROSITE" id="PS51677"/>
    </source>
</evidence>
<dbReference type="SUPFAM" id="SSF88713">
    <property type="entry name" value="Glycoside hydrolase/deacetylase"/>
    <property type="match status" value="1"/>
</dbReference>
<dbReference type="GO" id="GO:0016020">
    <property type="term" value="C:membrane"/>
    <property type="evidence" value="ECO:0007669"/>
    <property type="project" value="TreeGrafter"/>
</dbReference>
<dbReference type="GO" id="GO:0016810">
    <property type="term" value="F:hydrolase activity, acting on carbon-nitrogen (but not peptide) bonds"/>
    <property type="evidence" value="ECO:0007669"/>
    <property type="project" value="InterPro"/>
</dbReference>
<dbReference type="Pfam" id="PF01522">
    <property type="entry name" value="Polysacc_deac_1"/>
    <property type="match status" value="1"/>
</dbReference>
<dbReference type="PANTHER" id="PTHR10587:SF133">
    <property type="entry name" value="CHITIN DEACETYLASE 1-RELATED"/>
    <property type="match status" value="1"/>
</dbReference>
<dbReference type="Proteomes" id="UP000465601">
    <property type="component" value="Unassembled WGS sequence"/>
</dbReference>
<dbReference type="GO" id="GO:0046872">
    <property type="term" value="F:metal ion binding"/>
    <property type="evidence" value="ECO:0007669"/>
    <property type="project" value="UniProtKB-KW"/>
</dbReference>
<evidence type="ECO:0000313" key="4">
    <source>
        <dbReference type="EMBL" id="KAB3532834.1"/>
    </source>
</evidence>
<dbReference type="Gene3D" id="3.20.20.370">
    <property type="entry name" value="Glycoside hydrolase/deacetylase"/>
    <property type="match status" value="1"/>
</dbReference>
<evidence type="ECO:0000313" key="5">
    <source>
        <dbReference type="Proteomes" id="UP000465601"/>
    </source>
</evidence>
<accession>A0A833HR44</accession>
<comment type="caution">
    <text evidence="4">The sequence shown here is derived from an EMBL/GenBank/DDBJ whole genome shotgun (WGS) entry which is preliminary data.</text>
</comment>
<dbReference type="InterPro" id="IPR002509">
    <property type="entry name" value="NODB_dom"/>
</dbReference>
<dbReference type="OrthoDB" id="9806342at2"/>
<proteinExistence type="predicted"/>
<dbReference type="RefSeq" id="WP_151864646.1">
    <property type="nucleotide sequence ID" value="NZ_WBZB01000006.1"/>
</dbReference>
<name>A0A833HR44_9FIRM</name>